<accession>A0A9W3BWC4</accession>
<proteinExistence type="inferred from homology"/>
<dbReference type="GO" id="GO:0019752">
    <property type="term" value="P:carboxylic acid metabolic process"/>
    <property type="evidence" value="ECO:0007669"/>
    <property type="project" value="TreeGrafter"/>
</dbReference>
<reference evidence="3" key="2">
    <citation type="submission" date="2025-08" db="UniProtKB">
        <authorList>
            <consortium name="RefSeq"/>
        </authorList>
    </citation>
    <scope>IDENTIFICATION</scope>
    <source>
        <tissue evidence="3">Leaf</tissue>
    </source>
</reference>
<dbReference type="AlphaFoldDB" id="A0A9W3BWC4"/>
<name>A0A9W3BWC4_RAPSA</name>
<protein>
    <submittedName>
        <fullName evidence="3">Branched-chain-amino-acid aminotransferase-like protein 1</fullName>
    </submittedName>
</protein>
<evidence type="ECO:0000256" key="1">
    <source>
        <dbReference type="ARBA" id="ARBA00009320"/>
    </source>
</evidence>
<dbReference type="RefSeq" id="XP_056843584.1">
    <property type="nucleotide sequence ID" value="XM_056987604.1"/>
</dbReference>
<dbReference type="Proteomes" id="UP000504610">
    <property type="component" value="Chromosome 6"/>
</dbReference>
<keyword evidence="2" id="KW-1185">Reference proteome</keyword>
<dbReference type="OrthoDB" id="10625879at2759"/>
<comment type="similarity">
    <text evidence="1">Belongs to the class-IV pyridoxal-phosphate-dependent aminotransferase family.</text>
</comment>
<dbReference type="PANTHER" id="PTHR42743">
    <property type="entry name" value="AMINO-ACID AMINOTRANSFERASE"/>
    <property type="match status" value="1"/>
</dbReference>
<organism evidence="2 3">
    <name type="scientific">Raphanus sativus</name>
    <name type="common">Radish</name>
    <name type="synonym">Raphanus raphanistrum var. sativus</name>
    <dbReference type="NCBI Taxonomy" id="3726"/>
    <lineage>
        <taxon>Eukaryota</taxon>
        <taxon>Viridiplantae</taxon>
        <taxon>Streptophyta</taxon>
        <taxon>Embryophyta</taxon>
        <taxon>Tracheophyta</taxon>
        <taxon>Spermatophyta</taxon>
        <taxon>Magnoliopsida</taxon>
        <taxon>eudicotyledons</taxon>
        <taxon>Gunneridae</taxon>
        <taxon>Pentapetalae</taxon>
        <taxon>rosids</taxon>
        <taxon>malvids</taxon>
        <taxon>Brassicales</taxon>
        <taxon>Brassicaceae</taxon>
        <taxon>Brassiceae</taxon>
        <taxon>Raphanus</taxon>
    </lineage>
</organism>
<reference evidence="2" key="1">
    <citation type="journal article" date="2019" name="Database">
        <title>The radish genome database (RadishGD): an integrated information resource for radish genomics.</title>
        <authorList>
            <person name="Yu H.J."/>
            <person name="Baek S."/>
            <person name="Lee Y.J."/>
            <person name="Cho A."/>
            <person name="Mun J.H."/>
        </authorList>
    </citation>
    <scope>NUCLEOTIDE SEQUENCE [LARGE SCALE GENOMIC DNA]</scope>
    <source>
        <strain evidence="2">cv. WK10039</strain>
    </source>
</reference>
<dbReference type="GeneID" id="130495945"/>
<gene>
    <name evidence="3" type="primary">LOC130495945</name>
</gene>
<evidence type="ECO:0000313" key="3">
    <source>
        <dbReference type="RefSeq" id="XP_056843584.1"/>
    </source>
</evidence>
<evidence type="ECO:0000313" key="2">
    <source>
        <dbReference type="Proteomes" id="UP000504610"/>
    </source>
</evidence>
<dbReference type="KEGG" id="rsz:130495945"/>
<dbReference type="PANTHER" id="PTHR42743:SF11">
    <property type="entry name" value="AMINODEOXYCHORISMATE LYASE"/>
    <property type="match status" value="1"/>
</dbReference>
<dbReference type="InterPro" id="IPR050571">
    <property type="entry name" value="Class-IV_PLP-Dep_Aminotrnsfr"/>
</dbReference>
<sequence length="201" mass="23477">MGTPPPVIDADELQRDPEIRSRQRYAVFAMIWRFHLKPLCLHGRLVLYQKVEYGHHGGTRVCTSQLVSHLQRSTLVRSLLSHYDLLEQSLPFYNILRSHVKRKSSLLISSLAPPSLPVPENAKLLAWVDDELLPREMANFLTRLYKAVTQYGKDSEFTRGRKVFKLEEHLERLWLPKVFHLVKRLSLTRGKKVLCNEKLDR</sequence>